<feature type="domain" description="Integrase catalytic" evidence="2">
    <location>
        <begin position="75"/>
        <end position="249"/>
    </location>
</feature>
<evidence type="ECO:0000259" key="2">
    <source>
        <dbReference type="PROSITE" id="PS50994"/>
    </source>
</evidence>
<organism evidence="3 4">
    <name type="scientific">Lolium multiflorum</name>
    <name type="common">Italian ryegrass</name>
    <name type="synonym">Lolium perenne subsp. multiflorum</name>
    <dbReference type="NCBI Taxonomy" id="4521"/>
    <lineage>
        <taxon>Eukaryota</taxon>
        <taxon>Viridiplantae</taxon>
        <taxon>Streptophyta</taxon>
        <taxon>Embryophyta</taxon>
        <taxon>Tracheophyta</taxon>
        <taxon>Spermatophyta</taxon>
        <taxon>Magnoliopsida</taxon>
        <taxon>Liliopsida</taxon>
        <taxon>Poales</taxon>
        <taxon>Poaceae</taxon>
        <taxon>BOP clade</taxon>
        <taxon>Pooideae</taxon>
        <taxon>Poodae</taxon>
        <taxon>Poeae</taxon>
        <taxon>Poeae Chloroplast Group 2 (Poeae type)</taxon>
        <taxon>Loliodinae</taxon>
        <taxon>Loliinae</taxon>
        <taxon>Lolium</taxon>
    </lineage>
</organism>
<dbReference type="EMBL" id="JAUUTY010000001">
    <property type="protein sequence ID" value="KAK1695288.1"/>
    <property type="molecule type" value="Genomic_DNA"/>
</dbReference>
<dbReference type="SUPFAM" id="SSF53098">
    <property type="entry name" value="Ribonuclease H-like"/>
    <property type="match status" value="1"/>
</dbReference>
<gene>
    <name evidence="3" type="ORF">QYE76_011985</name>
</gene>
<sequence length="438" mass="50236">MPPRSTHPRHLQHKPLRRGGGGAAAWRRRGRRVKEEEPPRLPPPPPLPSSSTSSSTPIVAGKQLKKKHPIKSIVTTSRPLELLHLDLFGTSHYDTLGGSKYGLVIVDDYSRYSWVFLLKSKDETHREFITFAKKAQRMYESEIKEIRTDNGTEFKNYTMQEFVDDEGIKHEFSAPYTPQQNGVVERKNRTIIEMARTMLSEFNSPHNFWGEAISTAVHYSNRLFLPQQGTDGGSSVGGRTKSVATKHKDKHVAHEDDEVVPTINVGAANRLEWQEWRTVNPYRFEKPTYTRTDRAFWTNTQAALWEGFYDSHEYMKHGNIVSPKVINPDELALHEATKYRFVVQTLKSLGLYDLVCLKPDDTQDDPTFCPLLVRQFHCTVFFHDDEDRTLTWMTGKTKYSCSYSQFRAAMGCGDDSNPGYRIHSRSRLTRGDIDDPQV</sequence>
<dbReference type="PANTHER" id="PTHR42648">
    <property type="entry name" value="TRANSPOSASE, PUTATIVE-RELATED"/>
    <property type="match status" value="1"/>
</dbReference>
<protein>
    <recommendedName>
        <fullName evidence="2">Integrase catalytic domain-containing protein</fullName>
    </recommendedName>
</protein>
<dbReference type="GO" id="GO:0015074">
    <property type="term" value="P:DNA integration"/>
    <property type="evidence" value="ECO:0007669"/>
    <property type="project" value="InterPro"/>
</dbReference>
<dbReference type="GO" id="GO:0003676">
    <property type="term" value="F:nucleic acid binding"/>
    <property type="evidence" value="ECO:0007669"/>
    <property type="project" value="InterPro"/>
</dbReference>
<dbReference type="Pfam" id="PF00665">
    <property type="entry name" value="rve"/>
    <property type="match status" value="1"/>
</dbReference>
<dbReference type="PROSITE" id="PS50994">
    <property type="entry name" value="INTEGRASE"/>
    <property type="match status" value="1"/>
</dbReference>
<dbReference type="PANTHER" id="PTHR42648:SF21">
    <property type="entry name" value="CYSTEINE-RICH RLK (RECEPTOR-LIKE PROTEIN KINASE) 8"/>
    <property type="match status" value="1"/>
</dbReference>
<dbReference type="AlphaFoldDB" id="A0AAD8TZX2"/>
<name>A0AAD8TZX2_LOLMU</name>
<evidence type="ECO:0000256" key="1">
    <source>
        <dbReference type="SAM" id="MobiDB-lite"/>
    </source>
</evidence>
<comment type="caution">
    <text evidence="3">The sequence shown here is derived from an EMBL/GenBank/DDBJ whole genome shotgun (WGS) entry which is preliminary data.</text>
</comment>
<proteinExistence type="predicted"/>
<reference evidence="3" key="1">
    <citation type="submission" date="2023-07" db="EMBL/GenBank/DDBJ databases">
        <title>A chromosome-level genome assembly of Lolium multiflorum.</title>
        <authorList>
            <person name="Chen Y."/>
            <person name="Copetti D."/>
            <person name="Kolliker R."/>
            <person name="Studer B."/>
        </authorList>
    </citation>
    <scope>NUCLEOTIDE SEQUENCE</scope>
    <source>
        <strain evidence="3">02402/16</strain>
        <tissue evidence="3">Leaf</tissue>
    </source>
</reference>
<feature type="region of interest" description="Disordered" evidence="1">
    <location>
        <begin position="230"/>
        <end position="254"/>
    </location>
</feature>
<evidence type="ECO:0000313" key="3">
    <source>
        <dbReference type="EMBL" id="KAK1695288.1"/>
    </source>
</evidence>
<dbReference type="InterPro" id="IPR012337">
    <property type="entry name" value="RNaseH-like_sf"/>
</dbReference>
<dbReference type="Gene3D" id="3.30.420.10">
    <property type="entry name" value="Ribonuclease H-like superfamily/Ribonuclease H"/>
    <property type="match status" value="1"/>
</dbReference>
<dbReference type="Proteomes" id="UP001231189">
    <property type="component" value="Unassembled WGS sequence"/>
</dbReference>
<dbReference type="InterPro" id="IPR039537">
    <property type="entry name" value="Retrotran_Ty1/copia-like"/>
</dbReference>
<dbReference type="InterPro" id="IPR001584">
    <property type="entry name" value="Integrase_cat-core"/>
</dbReference>
<dbReference type="InterPro" id="IPR036397">
    <property type="entry name" value="RNaseH_sf"/>
</dbReference>
<feature type="compositionally biased region" description="Basic residues" evidence="1">
    <location>
        <begin position="1"/>
        <end position="17"/>
    </location>
</feature>
<accession>A0AAD8TZX2</accession>
<evidence type="ECO:0000313" key="4">
    <source>
        <dbReference type="Proteomes" id="UP001231189"/>
    </source>
</evidence>
<feature type="region of interest" description="Disordered" evidence="1">
    <location>
        <begin position="1"/>
        <end position="64"/>
    </location>
</feature>
<keyword evidence="4" id="KW-1185">Reference proteome</keyword>